<comment type="similarity">
    <text evidence="1">Belongs to the PGI/PMI family.</text>
</comment>
<evidence type="ECO:0000259" key="3">
    <source>
        <dbReference type="PROSITE" id="PS51464"/>
    </source>
</evidence>
<evidence type="ECO:0000256" key="1">
    <source>
        <dbReference type="ARBA" id="ARBA00010523"/>
    </source>
</evidence>
<dbReference type="CDD" id="cd05637">
    <property type="entry name" value="SIS_PGI_PMI_2"/>
    <property type="match status" value="1"/>
</dbReference>
<dbReference type="InterPro" id="IPR019490">
    <property type="entry name" value="Glu6P/Mann6P_isomerase_C"/>
</dbReference>
<sequence>MLTIENLKDIDSQSMYEIYDKWSDRAKESYKNLLPKIDLKNIDHVVFAGMGGSGAIGDVFASILSKKDIHVTVVKGYLLPKTVNENTLVVCTSISGNTDETLTVLQNSNKSDAKFVGLSSGGLMEDYCEKNSVDYYKIEKEHSPRASFIGFLYSTLNILEPIIPISKNEIGESIISLSHTKKEIDSNNLNERNSSLELASWIKSIPIIYYPWGLQSAAIRFKNSMQENAKKHVLFEDIIEACHNGIVSWETPSNIQPILLQGKDDHVKTQDRWNIMKEFFQERQIGYKEIFSVDGSILTKLVCLIYLLDMASIYNAVISKIDPSPVNSIDFVKKRL</sequence>
<dbReference type="InterPro" id="IPR035484">
    <property type="entry name" value="SIS_PGI/PMI_1"/>
</dbReference>
<dbReference type="EMBL" id="UINC01048600">
    <property type="protein sequence ID" value="SVB59324.1"/>
    <property type="molecule type" value="Genomic_DNA"/>
</dbReference>
<name>A0A382FAJ9_9ZZZZ</name>
<proteinExistence type="inferred from homology"/>
<gene>
    <name evidence="4" type="ORF">METZ01_LOCUS212178</name>
</gene>
<dbReference type="CDD" id="cd05017">
    <property type="entry name" value="SIS_PGI_PMI_1"/>
    <property type="match status" value="1"/>
</dbReference>
<dbReference type="SUPFAM" id="SSF53697">
    <property type="entry name" value="SIS domain"/>
    <property type="match status" value="1"/>
</dbReference>
<dbReference type="PROSITE" id="PS51464">
    <property type="entry name" value="SIS"/>
    <property type="match status" value="1"/>
</dbReference>
<dbReference type="GO" id="GO:0097367">
    <property type="term" value="F:carbohydrate derivative binding"/>
    <property type="evidence" value="ECO:0007669"/>
    <property type="project" value="InterPro"/>
</dbReference>
<dbReference type="InterPro" id="IPR046348">
    <property type="entry name" value="SIS_dom_sf"/>
</dbReference>
<keyword evidence="2" id="KW-0413">Isomerase</keyword>
<dbReference type="Gene3D" id="3.40.50.10490">
    <property type="entry name" value="Glucose-6-phosphate isomerase like protein, domain 1"/>
    <property type="match status" value="2"/>
</dbReference>
<protein>
    <recommendedName>
        <fullName evidence="3">SIS domain-containing protein</fullName>
    </recommendedName>
</protein>
<reference evidence="4" key="1">
    <citation type="submission" date="2018-05" db="EMBL/GenBank/DDBJ databases">
        <authorList>
            <person name="Lanie J.A."/>
            <person name="Ng W.-L."/>
            <person name="Kazmierczak K.M."/>
            <person name="Andrzejewski T.M."/>
            <person name="Davidsen T.M."/>
            <person name="Wayne K.J."/>
            <person name="Tettelin H."/>
            <person name="Glass J.I."/>
            <person name="Rusch D."/>
            <person name="Podicherti R."/>
            <person name="Tsui H.-C.T."/>
            <person name="Winkler M.E."/>
        </authorList>
    </citation>
    <scope>NUCLEOTIDE SEQUENCE</scope>
</reference>
<dbReference type="InterPro" id="IPR001347">
    <property type="entry name" value="SIS_dom"/>
</dbReference>
<dbReference type="GO" id="GO:0004347">
    <property type="term" value="F:glucose-6-phosphate isomerase activity"/>
    <property type="evidence" value="ECO:0007669"/>
    <property type="project" value="InterPro"/>
</dbReference>
<organism evidence="4">
    <name type="scientific">marine metagenome</name>
    <dbReference type="NCBI Taxonomy" id="408172"/>
    <lineage>
        <taxon>unclassified sequences</taxon>
        <taxon>metagenomes</taxon>
        <taxon>ecological metagenomes</taxon>
    </lineage>
</organism>
<evidence type="ECO:0000313" key="4">
    <source>
        <dbReference type="EMBL" id="SVB59324.1"/>
    </source>
</evidence>
<dbReference type="Pfam" id="PF01380">
    <property type="entry name" value="SIS"/>
    <property type="match status" value="1"/>
</dbReference>
<dbReference type="GO" id="GO:1901135">
    <property type="term" value="P:carbohydrate derivative metabolic process"/>
    <property type="evidence" value="ECO:0007669"/>
    <property type="project" value="InterPro"/>
</dbReference>
<dbReference type="GO" id="GO:0005975">
    <property type="term" value="P:carbohydrate metabolic process"/>
    <property type="evidence" value="ECO:0007669"/>
    <property type="project" value="InterPro"/>
</dbReference>
<dbReference type="AlphaFoldDB" id="A0A382FAJ9"/>
<evidence type="ECO:0000256" key="2">
    <source>
        <dbReference type="ARBA" id="ARBA00023235"/>
    </source>
</evidence>
<dbReference type="Pfam" id="PF10432">
    <property type="entry name" value="bact-PGI_C"/>
    <property type="match status" value="1"/>
</dbReference>
<accession>A0A382FAJ9</accession>
<feature type="domain" description="SIS" evidence="3">
    <location>
        <begin position="33"/>
        <end position="172"/>
    </location>
</feature>
<dbReference type="GO" id="GO:0004476">
    <property type="term" value="F:mannose-6-phosphate isomerase activity"/>
    <property type="evidence" value="ECO:0007669"/>
    <property type="project" value="InterPro"/>
</dbReference>